<dbReference type="EC" id="1.1.1.25" evidence="2"/>
<protein>
    <recommendedName>
        <fullName evidence="2">shikimate dehydrogenase (NADP(+))</fullName>
        <ecNumber evidence="2">1.1.1.25</ecNumber>
    </recommendedName>
</protein>
<comment type="catalytic activity">
    <reaction evidence="7">
        <text>shikimate + NADP(+) = 3-dehydroshikimate + NADPH + H(+)</text>
        <dbReference type="Rhea" id="RHEA:17737"/>
        <dbReference type="ChEBI" id="CHEBI:15378"/>
        <dbReference type="ChEBI" id="CHEBI:16630"/>
        <dbReference type="ChEBI" id="CHEBI:36208"/>
        <dbReference type="ChEBI" id="CHEBI:57783"/>
        <dbReference type="ChEBI" id="CHEBI:58349"/>
        <dbReference type="EC" id="1.1.1.25"/>
    </reaction>
</comment>
<evidence type="ECO:0000256" key="5">
    <source>
        <dbReference type="ARBA" id="ARBA00023002"/>
    </source>
</evidence>
<dbReference type="GO" id="GO:0008652">
    <property type="term" value="P:amino acid biosynthetic process"/>
    <property type="evidence" value="ECO:0007669"/>
    <property type="project" value="UniProtKB-KW"/>
</dbReference>
<evidence type="ECO:0000256" key="6">
    <source>
        <dbReference type="ARBA" id="ARBA00023141"/>
    </source>
</evidence>
<evidence type="ECO:0000256" key="8">
    <source>
        <dbReference type="SAM" id="Phobius"/>
    </source>
</evidence>
<dbReference type="UniPathway" id="UPA00053">
    <property type="reaction ID" value="UER00087"/>
</dbReference>
<feature type="domain" description="Quinate/shikimate 5-dehydrogenase/glutamyl-tRNA reductase" evidence="9">
    <location>
        <begin position="72"/>
        <end position="145"/>
    </location>
</feature>
<dbReference type="Pfam" id="PF08501">
    <property type="entry name" value="Shikimate_dh_N"/>
    <property type="match status" value="1"/>
</dbReference>
<dbReference type="InterPro" id="IPR013708">
    <property type="entry name" value="Shikimate_DH-bd_N"/>
</dbReference>
<dbReference type="InterPro" id="IPR011342">
    <property type="entry name" value="Shikimate_DH"/>
</dbReference>
<keyword evidence="8" id="KW-0472">Membrane</keyword>
<evidence type="ECO:0000256" key="2">
    <source>
        <dbReference type="ARBA" id="ARBA00012962"/>
    </source>
</evidence>
<dbReference type="NCBIfam" id="TIGR00507">
    <property type="entry name" value="aroE"/>
    <property type="match status" value="1"/>
</dbReference>
<dbReference type="eggNOG" id="COG0169">
    <property type="taxonomic scope" value="Bacteria"/>
</dbReference>
<dbReference type="KEGG" id="bcib:IM45_933"/>
<organism evidence="12 13">
    <name type="scientific">Candidatus Palibaumannia cicadellinicola</name>
    <dbReference type="NCBI Taxonomy" id="186490"/>
    <lineage>
        <taxon>Bacteria</taxon>
        <taxon>Pseudomonadati</taxon>
        <taxon>Pseudomonadota</taxon>
        <taxon>Gammaproteobacteria</taxon>
        <taxon>Candidatus Palibaumannia</taxon>
    </lineage>
</organism>
<dbReference type="InterPro" id="IPR006151">
    <property type="entry name" value="Shikm_DH/Glu-tRNA_Rdtase"/>
</dbReference>
<sequence length="225" mass="24874">MQQFFSTNGRGANITSPFKERAFALCDYVTKQASLASAVNTIFKLPNGALFGDNTDGIGLMSDLQRLCLLHRNSRVLLVGAGGAARGVIAPLINYGCRIVLVNRTFSRAKELVRCYPNINNISTLPIEQLDAANFDIIINATTTSMFREIPLLPTSLITSTVCCYDMFYQHGDTAFIMWCRQQGAKKLIDGLGMLVSQAAYAFMLWHGILPSIFPVLEKLRAQLR</sequence>
<dbReference type="FunFam" id="3.40.50.720:FF:000104">
    <property type="entry name" value="Shikimate dehydrogenase (NADP(+))"/>
    <property type="match status" value="1"/>
</dbReference>
<evidence type="ECO:0000259" key="10">
    <source>
        <dbReference type="Pfam" id="PF08501"/>
    </source>
</evidence>
<dbReference type="AlphaFoldDB" id="A0A088MYI9"/>
<evidence type="ECO:0000256" key="4">
    <source>
        <dbReference type="ARBA" id="ARBA00022857"/>
    </source>
</evidence>
<dbReference type="InterPro" id="IPR036291">
    <property type="entry name" value="NAD(P)-bd_dom_sf"/>
</dbReference>
<keyword evidence="5 12" id="KW-0560">Oxidoreductase</keyword>
<dbReference type="InterPro" id="IPR046346">
    <property type="entry name" value="Aminoacid_DH-like_N_sf"/>
</dbReference>
<dbReference type="InterPro" id="IPR041121">
    <property type="entry name" value="SDH_C"/>
</dbReference>
<dbReference type="Pfam" id="PF18317">
    <property type="entry name" value="SDH_C"/>
    <property type="match status" value="1"/>
</dbReference>
<evidence type="ECO:0000256" key="3">
    <source>
        <dbReference type="ARBA" id="ARBA00022605"/>
    </source>
</evidence>
<dbReference type="PANTHER" id="PTHR21089:SF1">
    <property type="entry name" value="BIFUNCTIONAL 3-DEHYDROQUINATE DEHYDRATASE_SHIKIMATE DEHYDROGENASE, CHLOROPLASTIC"/>
    <property type="match status" value="1"/>
</dbReference>
<evidence type="ECO:0000256" key="1">
    <source>
        <dbReference type="ARBA" id="ARBA00004871"/>
    </source>
</evidence>
<dbReference type="GO" id="GO:0004764">
    <property type="term" value="F:shikimate 3-dehydrogenase (NADP+) activity"/>
    <property type="evidence" value="ECO:0007669"/>
    <property type="project" value="UniProtKB-EC"/>
</dbReference>
<dbReference type="GO" id="GO:0009423">
    <property type="term" value="P:chorismate biosynthetic process"/>
    <property type="evidence" value="ECO:0007669"/>
    <property type="project" value="UniProtKB-UniPathway"/>
</dbReference>
<name>A0A088MYI9_9GAMM</name>
<evidence type="ECO:0000259" key="9">
    <source>
        <dbReference type="Pfam" id="PF01488"/>
    </source>
</evidence>
<evidence type="ECO:0000313" key="13">
    <source>
        <dbReference type="Proteomes" id="UP000067325"/>
    </source>
</evidence>
<dbReference type="InterPro" id="IPR022893">
    <property type="entry name" value="Shikimate_DH_fam"/>
</dbReference>
<dbReference type="Gene3D" id="3.40.50.10860">
    <property type="entry name" value="Leucine Dehydrogenase, chain A, domain 1"/>
    <property type="match status" value="1"/>
</dbReference>
<accession>A0A088MYI9</accession>
<keyword evidence="8" id="KW-1133">Transmembrane helix</keyword>
<dbReference type="GO" id="GO:0019632">
    <property type="term" value="P:shikimate metabolic process"/>
    <property type="evidence" value="ECO:0007669"/>
    <property type="project" value="InterPro"/>
</dbReference>
<reference evidence="12 13" key="1">
    <citation type="journal article" date="2014" name="MBio">
        <title>Differential genome evolution between companion symbionts in an insect-bacterial symbiosis.</title>
        <authorList>
            <person name="Bennett G.M."/>
            <person name="McCutcheon J.P."/>
            <person name="MacDonald B.R."/>
            <person name="Romanovicz D."/>
            <person name="Moran N.A."/>
        </authorList>
    </citation>
    <scope>NUCLEOTIDE SEQUENCE [LARGE SCALE GENOMIC DNA]</scope>
    <source>
        <strain evidence="12 13">BGSS</strain>
    </source>
</reference>
<evidence type="ECO:0000313" key="12">
    <source>
        <dbReference type="EMBL" id="AIN47337.1"/>
    </source>
</evidence>
<feature type="domain" description="Shikimate dehydrogenase substrate binding N-terminal" evidence="10">
    <location>
        <begin position="2"/>
        <end position="42"/>
    </location>
</feature>
<comment type="pathway">
    <text evidence="1">Metabolic intermediate biosynthesis; chorismate biosynthesis; chorismate from D-erythrose 4-phosphate and phosphoenolpyruvate: step 4/7.</text>
</comment>
<feature type="domain" description="SDH C-terminal" evidence="11">
    <location>
        <begin position="191"/>
        <end position="213"/>
    </location>
</feature>
<evidence type="ECO:0000259" key="11">
    <source>
        <dbReference type="Pfam" id="PF18317"/>
    </source>
</evidence>
<dbReference type="CDD" id="cd01065">
    <property type="entry name" value="NAD_bind_Shikimate_DH"/>
    <property type="match status" value="1"/>
</dbReference>
<keyword evidence="4" id="KW-0521">NADP</keyword>
<dbReference type="Proteomes" id="UP000067325">
    <property type="component" value="Chromosome"/>
</dbReference>
<feature type="transmembrane region" description="Helical" evidence="8">
    <location>
        <begin position="188"/>
        <end position="209"/>
    </location>
</feature>
<keyword evidence="8" id="KW-0812">Transmembrane</keyword>
<evidence type="ECO:0000256" key="7">
    <source>
        <dbReference type="ARBA" id="ARBA00049442"/>
    </source>
</evidence>
<dbReference type="NCBIfam" id="NF001310">
    <property type="entry name" value="PRK00258.1-2"/>
    <property type="match status" value="1"/>
</dbReference>
<dbReference type="EMBL" id="CP008985">
    <property type="protein sequence ID" value="AIN47337.1"/>
    <property type="molecule type" value="Genomic_DNA"/>
</dbReference>
<dbReference type="GO" id="GO:0050661">
    <property type="term" value="F:NADP binding"/>
    <property type="evidence" value="ECO:0007669"/>
    <property type="project" value="InterPro"/>
</dbReference>
<dbReference type="GO" id="GO:0005829">
    <property type="term" value="C:cytosol"/>
    <property type="evidence" value="ECO:0007669"/>
    <property type="project" value="TreeGrafter"/>
</dbReference>
<keyword evidence="3" id="KW-0028">Amino-acid biosynthesis</keyword>
<proteinExistence type="predicted"/>
<gene>
    <name evidence="12" type="ORF">IM45_933</name>
</gene>
<keyword evidence="6" id="KW-0057">Aromatic amino acid biosynthesis</keyword>
<dbReference type="SUPFAM" id="SSF53223">
    <property type="entry name" value="Aminoacid dehydrogenase-like, N-terminal domain"/>
    <property type="match status" value="1"/>
</dbReference>
<dbReference type="PANTHER" id="PTHR21089">
    <property type="entry name" value="SHIKIMATE DEHYDROGENASE"/>
    <property type="match status" value="1"/>
</dbReference>
<dbReference type="Pfam" id="PF01488">
    <property type="entry name" value="Shikimate_DH"/>
    <property type="match status" value="1"/>
</dbReference>
<dbReference type="SUPFAM" id="SSF51735">
    <property type="entry name" value="NAD(P)-binding Rossmann-fold domains"/>
    <property type="match status" value="1"/>
</dbReference>
<dbReference type="Gene3D" id="3.40.50.720">
    <property type="entry name" value="NAD(P)-binding Rossmann-like Domain"/>
    <property type="match status" value="1"/>
</dbReference>
<dbReference type="GO" id="GO:0009073">
    <property type="term" value="P:aromatic amino acid family biosynthetic process"/>
    <property type="evidence" value="ECO:0007669"/>
    <property type="project" value="UniProtKB-KW"/>
</dbReference>